<dbReference type="EMBL" id="OZ004255">
    <property type="protein sequence ID" value="CAK7900308.1"/>
    <property type="molecule type" value="Genomic_DNA"/>
</dbReference>
<sequence length="193" mass="22079">MSTKHLTVNNFKVCNYTCSTQMKYFVDLEREVTGKRTLKEFSWASVKSYRSIFSNQSNISLSSDEHSSEFQPNQSKFFPIQRSHAAKSTPPNSRSTDKSYVNSEDLSREFLSTFREQFRHVSDYQQPILTSFVPIHISSPSVDSSTSSLIIRPKKPISQARSFFHKVRGIHSTTKGVLNSKSDTLILELKKVK</sequence>
<name>A0ABP0EAC4_9ASCO</name>
<keyword evidence="3" id="KW-1185">Reference proteome</keyword>
<dbReference type="Proteomes" id="UP001497600">
    <property type="component" value="Chromosome C"/>
</dbReference>
<gene>
    <name evidence="2" type="ORF">CAAN4_C06722</name>
</gene>
<organism evidence="2 3">
    <name type="scientific">[Candida] anglica</name>
    <dbReference type="NCBI Taxonomy" id="148631"/>
    <lineage>
        <taxon>Eukaryota</taxon>
        <taxon>Fungi</taxon>
        <taxon>Dikarya</taxon>
        <taxon>Ascomycota</taxon>
        <taxon>Saccharomycotina</taxon>
        <taxon>Pichiomycetes</taxon>
        <taxon>Debaryomycetaceae</taxon>
        <taxon>Kurtzmaniella</taxon>
    </lineage>
</organism>
<reference evidence="2 3" key="1">
    <citation type="submission" date="2024-01" db="EMBL/GenBank/DDBJ databases">
        <authorList>
            <consortium name="Genoscope - CEA"/>
            <person name="William W."/>
        </authorList>
    </citation>
    <scope>NUCLEOTIDE SEQUENCE [LARGE SCALE GENOMIC DNA]</scope>
    <source>
        <strain evidence="2 3">29B2s-10</strain>
    </source>
</reference>
<proteinExistence type="predicted"/>
<evidence type="ECO:0000256" key="1">
    <source>
        <dbReference type="SAM" id="MobiDB-lite"/>
    </source>
</evidence>
<evidence type="ECO:0000313" key="3">
    <source>
        <dbReference type="Proteomes" id="UP001497600"/>
    </source>
</evidence>
<feature type="region of interest" description="Disordered" evidence="1">
    <location>
        <begin position="81"/>
        <end position="101"/>
    </location>
</feature>
<protein>
    <submittedName>
        <fullName evidence="2">Uncharacterized protein</fullName>
    </submittedName>
</protein>
<evidence type="ECO:0000313" key="2">
    <source>
        <dbReference type="EMBL" id="CAK7900308.1"/>
    </source>
</evidence>
<accession>A0ABP0EAC4</accession>
<feature type="compositionally biased region" description="Polar residues" evidence="1">
    <location>
        <begin position="89"/>
        <end position="101"/>
    </location>
</feature>